<feature type="transmembrane region" description="Helical" evidence="7">
    <location>
        <begin position="75"/>
        <end position="96"/>
    </location>
</feature>
<evidence type="ECO:0000256" key="4">
    <source>
        <dbReference type="ARBA" id="ARBA00022692"/>
    </source>
</evidence>
<protein>
    <submittedName>
        <fullName evidence="9">Magnesium transporter MgtC</fullName>
    </submittedName>
</protein>
<evidence type="ECO:0000256" key="6">
    <source>
        <dbReference type="ARBA" id="ARBA00023136"/>
    </source>
</evidence>
<accession>A0A1E5GD25</accession>
<keyword evidence="3" id="KW-1003">Cell membrane</keyword>
<proteinExistence type="inferred from homology"/>
<evidence type="ECO:0000313" key="9">
    <source>
        <dbReference type="EMBL" id="OEG10608.1"/>
    </source>
</evidence>
<keyword evidence="5 7" id="KW-1133">Transmembrane helix</keyword>
<evidence type="ECO:0000259" key="8">
    <source>
        <dbReference type="Pfam" id="PF02308"/>
    </source>
</evidence>
<organism evidence="9 10">
    <name type="scientific">Enterococcus termitis</name>
    <dbReference type="NCBI Taxonomy" id="332950"/>
    <lineage>
        <taxon>Bacteria</taxon>
        <taxon>Bacillati</taxon>
        <taxon>Bacillota</taxon>
        <taxon>Bacilli</taxon>
        <taxon>Lactobacillales</taxon>
        <taxon>Enterococcaceae</taxon>
        <taxon>Enterococcus</taxon>
    </lineage>
</organism>
<dbReference type="RefSeq" id="WP_069664389.1">
    <property type="nucleotide sequence ID" value="NZ_JBHUJJ010000001.1"/>
</dbReference>
<feature type="transmembrane region" description="Helical" evidence="7">
    <location>
        <begin position="125"/>
        <end position="142"/>
    </location>
</feature>
<keyword evidence="6 7" id="KW-0472">Membrane</keyword>
<evidence type="ECO:0000256" key="2">
    <source>
        <dbReference type="ARBA" id="ARBA00009298"/>
    </source>
</evidence>
<comment type="subcellular location">
    <subcellularLocation>
        <location evidence="1">Cell membrane</location>
        <topology evidence="1">Multi-pass membrane protein</topology>
    </subcellularLocation>
</comment>
<dbReference type="PANTHER" id="PTHR33778">
    <property type="entry name" value="PROTEIN MGTC"/>
    <property type="match status" value="1"/>
</dbReference>
<keyword evidence="4 7" id="KW-0812">Transmembrane</keyword>
<dbReference type="Proteomes" id="UP000095094">
    <property type="component" value="Unassembled WGS sequence"/>
</dbReference>
<evidence type="ECO:0000256" key="1">
    <source>
        <dbReference type="ARBA" id="ARBA00004651"/>
    </source>
</evidence>
<comment type="similarity">
    <text evidence="2">Belongs to the MgtC/SapB family.</text>
</comment>
<keyword evidence="10" id="KW-1185">Reference proteome</keyword>
<dbReference type="AlphaFoldDB" id="A0A1E5GD25"/>
<evidence type="ECO:0000256" key="3">
    <source>
        <dbReference type="ARBA" id="ARBA00022475"/>
    </source>
</evidence>
<reference evidence="10" key="1">
    <citation type="submission" date="2016-09" db="EMBL/GenBank/DDBJ databases">
        <authorList>
            <person name="Gulvik C.A."/>
        </authorList>
    </citation>
    <scope>NUCLEOTIDE SEQUENCE [LARGE SCALE GENOMIC DNA]</scope>
    <source>
        <strain evidence="10">LMG 8895</strain>
    </source>
</reference>
<evidence type="ECO:0000256" key="5">
    <source>
        <dbReference type="ARBA" id="ARBA00022989"/>
    </source>
</evidence>
<dbReference type="InterPro" id="IPR049177">
    <property type="entry name" value="MgtC_SapB_SrpB_YhiD_N"/>
</dbReference>
<feature type="domain" description="MgtC/SapB/SrpB/YhiD N-terminal" evidence="8">
    <location>
        <begin position="10"/>
        <end position="145"/>
    </location>
</feature>
<dbReference type="GO" id="GO:0005886">
    <property type="term" value="C:plasma membrane"/>
    <property type="evidence" value="ECO:0007669"/>
    <property type="project" value="UniProtKB-SubCell"/>
</dbReference>
<comment type="caution">
    <text evidence="9">The sequence shown here is derived from an EMBL/GenBank/DDBJ whole genome shotgun (WGS) entry which is preliminary data.</text>
</comment>
<dbReference type="Pfam" id="PF02308">
    <property type="entry name" value="MgtC"/>
    <property type="match status" value="1"/>
</dbReference>
<dbReference type="EMBL" id="MIJY01000043">
    <property type="protein sequence ID" value="OEG10608.1"/>
    <property type="molecule type" value="Genomic_DNA"/>
</dbReference>
<dbReference type="InterPro" id="IPR003416">
    <property type="entry name" value="MgtC/SapB/SrpB/YhiD_fam"/>
</dbReference>
<name>A0A1E5GD25_9ENTE</name>
<dbReference type="PRINTS" id="PR01837">
    <property type="entry name" value="MGTCSAPBPROT"/>
</dbReference>
<sequence>MSFVDITFRLVLSIIISGCIGIEREHKNRPAGIRTHILVCVGATVIALIQDQISIDALTMAQAEPALSGVIRSDQARLIAQVVSGVGFLGAGTIVVTQRSILGLTTAATIWAVACLGIAIGMGYYSIGIIGAVAIMIGLTWMKRIIKVPSEKKVEVKFVHKLQTKEFLNNYFEEKQITIKDVEFSVEFQSDLRIYNNVYTIELPLNLTYMDMIEDISIHKNVMKIKIVNV</sequence>
<evidence type="ECO:0000313" key="10">
    <source>
        <dbReference type="Proteomes" id="UP000095094"/>
    </source>
</evidence>
<gene>
    <name evidence="9" type="ORF">BCR25_09075</name>
</gene>
<evidence type="ECO:0000256" key="7">
    <source>
        <dbReference type="SAM" id="Phobius"/>
    </source>
</evidence>
<dbReference type="OrthoDB" id="9811198at2"/>
<dbReference type="PANTHER" id="PTHR33778:SF1">
    <property type="entry name" value="MAGNESIUM TRANSPORTER YHID-RELATED"/>
    <property type="match status" value="1"/>
</dbReference>